<dbReference type="PANTHER" id="PTHR21225:SF12">
    <property type="entry name" value="PHOSPHO-2-DEHYDRO-3-DEOXYHEPTONATE ALDOLASE, TYROSINE-INHIBITED"/>
    <property type="match status" value="1"/>
</dbReference>
<dbReference type="InterPro" id="IPR006218">
    <property type="entry name" value="DAHP1/KDSA"/>
</dbReference>
<comment type="caution">
    <text evidence="11">The sequence shown here is derived from an EMBL/GenBank/DDBJ whole genome shotgun (WGS) entry which is preliminary data.</text>
</comment>
<comment type="catalytic activity">
    <reaction evidence="7 8">
        <text>D-erythrose 4-phosphate + phosphoenolpyruvate + H2O = 7-phospho-2-dehydro-3-deoxy-D-arabino-heptonate + phosphate</text>
        <dbReference type="Rhea" id="RHEA:14717"/>
        <dbReference type="ChEBI" id="CHEBI:15377"/>
        <dbReference type="ChEBI" id="CHEBI:16897"/>
        <dbReference type="ChEBI" id="CHEBI:43474"/>
        <dbReference type="ChEBI" id="CHEBI:58394"/>
        <dbReference type="ChEBI" id="CHEBI:58702"/>
        <dbReference type="EC" id="2.5.1.54"/>
    </reaction>
</comment>
<protein>
    <recommendedName>
        <fullName evidence="8">Phospho-2-dehydro-3-deoxyheptonate aldolase</fullName>
        <ecNumber evidence="8">2.5.1.54</ecNumber>
    </recommendedName>
</protein>
<comment type="similarity">
    <text evidence="3 8">Belongs to the class-I DAHP synthase family.</text>
</comment>
<keyword evidence="12" id="KW-1185">Reference proteome</keyword>
<evidence type="ECO:0000256" key="7">
    <source>
        <dbReference type="ARBA" id="ARBA00047508"/>
    </source>
</evidence>
<name>A0ABQ2LKG6_9ACTN</name>
<keyword evidence="5 8" id="KW-0808">Transferase</keyword>
<dbReference type="EMBL" id="BMNG01000003">
    <property type="protein sequence ID" value="GGO38208.1"/>
    <property type="molecule type" value="Genomic_DNA"/>
</dbReference>
<sequence length="362" mass="37685">MAEPGPAPAKLAPAQPAPADLTAVHPLPSPAELAAAHPLPQATAEAIARHRDTVAAVLARRDPRLLVVVGPCSVHDTTAALEYADLLATAAQRLSDDLVIVLRAYLEKPRTITGWTGLLTAPTLDGKGDLATGLSLGRSFLTDAAATGLPLAYEFVDPALAPYVADTVSWAAIGARTVASQPHRHLASWLPMPVGMKNCVSGRMDTAIAAIQAAAHAHTLPAVSFDGRLTTVQSTGNPDTHLVLRGGPTPNYDRASIAQARSALAAAGLPQRIVVDASHGNSGKDHNRQPTVVADLAQQITDGDTSLAGVMIESYLSDGKQDPETAHPRPDLSVTDACLGWSRTAPLLDTLALASRNRGRRA</sequence>
<organism evidence="11 12">
    <name type="scientific">Streptomyces lasiicapitis</name>
    <dbReference type="NCBI Taxonomy" id="1923961"/>
    <lineage>
        <taxon>Bacteria</taxon>
        <taxon>Bacillati</taxon>
        <taxon>Actinomycetota</taxon>
        <taxon>Actinomycetes</taxon>
        <taxon>Kitasatosporales</taxon>
        <taxon>Streptomycetaceae</taxon>
        <taxon>Streptomyces</taxon>
    </lineage>
</organism>
<dbReference type="Gene3D" id="3.20.20.70">
    <property type="entry name" value="Aldolase class I"/>
    <property type="match status" value="1"/>
</dbReference>
<gene>
    <name evidence="11" type="primary">aroF</name>
    <name evidence="11" type="ORF">GCM10012286_12870</name>
</gene>
<evidence type="ECO:0000256" key="9">
    <source>
        <dbReference type="SAM" id="MobiDB-lite"/>
    </source>
</evidence>
<comment type="function">
    <text evidence="1 8">Stereospecific condensation of phosphoenolpyruvate (PEP) and D-erythrose-4-phosphate (E4P) giving rise to 3-deoxy-D-arabino-heptulosonate-7-phosphate (DAHP).</text>
</comment>
<dbReference type="NCBIfam" id="TIGR00034">
    <property type="entry name" value="aroFGH"/>
    <property type="match status" value="1"/>
</dbReference>
<feature type="compositionally biased region" description="Low complexity" evidence="9">
    <location>
        <begin position="1"/>
        <end position="19"/>
    </location>
</feature>
<reference evidence="12" key="1">
    <citation type="journal article" date="2019" name="Int. J. Syst. Evol. Microbiol.">
        <title>The Global Catalogue of Microorganisms (GCM) 10K type strain sequencing project: providing services to taxonomists for standard genome sequencing and annotation.</title>
        <authorList>
            <consortium name="The Broad Institute Genomics Platform"/>
            <consortium name="The Broad Institute Genome Sequencing Center for Infectious Disease"/>
            <person name="Wu L."/>
            <person name="Ma J."/>
        </authorList>
    </citation>
    <scope>NUCLEOTIDE SEQUENCE [LARGE SCALE GENOMIC DNA]</scope>
    <source>
        <strain evidence="12">CGMCC 4.7349</strain>
    </source>
</reference>
<feature type="domain" description="DAHP synthetase I/KDSA" evidence="10">
    <location>
        <begin position="56"/>
        <end position="344"/>
    </location>
</feature>
<comment type="pathway">
    <text evidence="2 8">Metabolic intermediate biosynthesis; chorismate biosynthesis; chorismate from D-erythrose 4-phosphate and phosphoenolpyruvate: step 1/7.</text>
</comment>
<dbReference type="SUPFAM" id="SSF51569">
    <property type="entry name" value="Aldolase"/>
    <property type="match status" value="1"/>
</dbReference>
<evidence type="ECO:0000256" key="2">
    <source>
        <dbReference type="ARBA" id="ARBA00004688"/>
    </source>
</evidence>
<dbReference type="NCBIfam" id="NF009395">
    <property type="entry name" value="PRK12755.1"/>
    <property type="match status" value="1"/>
</dbReference>
<evidence type="ECO:0000313" key="11">
    <source>
        <dbReference type="EMBL" id="GGO38208.1"/>
    </source>
</evidence>
<dbReference type="Pfam" id="PF00793">
    <property type="entry name" value="DAHP_synth_1"/>
    <property type="match status" value="1"/>
</dbReference>
<keyword evidence="6 8" id="KW-0057">Aromatic amino acid biosynthesis</keyword>
<evidence type="ECO:0000256" key="5">
    <source>
        <dbReference type="ARBA" id="ARBA00022679"/>
    </source>
</evidence>
<keyword evidence="4 8" id="KW-0028">Amino-acid biosynthesis</keyword>
<dbReference type="EC" id="2.5.1.54" evidence="8"/>
<dbReference type="PIRSF" id="PIRSF001361">
    <property type="entry name" value="DAHP_synthase"/>
    <property type="match status" value="1"/>
</dbReference>
<evidence type="ECO:0000256" key="8">
    <source>
        <dbReference type="PIRNR" id="PIRNR001361"/>
    </source>
</evidence>
<dbReference type="InterPro" id="IPR013785">
    <property type="entry name" value="Aldolase_TIM"/>
</dbReference>
<dbReference type="Proteomes" id="UP000656881">
    <property type="component" value="Unassembled WGS sequence"/>
</dbReference>
<evidence type="ECO:0000256" key="1">
    <source>
        <dbReference type="ARBA" id="ARBA00003726"/>
    </source>
</evidence>
<proteinExistence type="inferred from homology"/>
<evidence type="ECO:0000313" key="12">
    <source>
        <dbReference type="Proteomes" id="UP000656881"/>
    </source>
</evidence>
<evidence type="ECO:0000256" key="4">
    <source>
        <dbReference type="ARBA" id="ARBA00022605"/>
    </source>
</evidence>
<evidence type="ECO:0000256" key="6">
    <source>
        <dbReference type="ARBA" id="ARBA00023141"/>
    </source>
</evidence>
<dbReference type="PANTHER" id="PTHR21225">
    <property type="entry name" value="PHOSPHO-2-DEHYDRO-3-DEOXYHEPTONATE ALDOLASE DAHP SYNTHETASE"/>
    <property type="match status" value="1"/>
</dbReference>
<evidence type="ECO:0000256" key="3">
    <source>
        <dbReference type="ARBA" id="ARBA00007985"/>
    </source>
</evidence>
<dbReference type="InterPro" id="IPR006219">
    <property type="entry name" value="DAHP_synth_1"/>
</dbReference>
<feature type="region of interest" description="Disordered" evidence="9">
    <location>
        <begin position="1"/>
        <end position="20"/>
    </location>
</feature>
<accession>A0ABQ2LKG6</accession>
<evidence type="ECO:0000259" key="10">
    <source>
        <dbReference type="Pfam" id="PF00793"/>
    </source>
</evidence>